<dbReference type="Proteomes" id="UP000825729">
    <property type="component" value="Unassembled WGS sequence"/>
</dbReference>
<dbReference type="Gene3D" id="3.30.360.10">
    <property type="entry name" value="Dihydrodipicolinate Reductase, domain 2"/>
    <property type="match status" value="1"/>
</dbReference>
<dbReference type="InterPro" id="IPR055170">
    <property type="entry name" value="GFO_IDH_MocA-like_dom"/>
</dbReference>
<dbReference type="PANTHER" id="PTHR46368">
    <property type="match status" value="1"/>
</dbReference>
<keyword evidence="5" id="KW-1185">Reference proteome</keyword>
<accession>A0AAV7ERG0</accession>
<reference evidence="4 5" key="1">
    <citation type="submission" date="2021-07" db="EMBL/GenBank/DDBJ databases">
        <title>The Aristolochia fimbriata genome: insights into angiosperm evolution, floral development and chemical biosynthesis.</title>
        <authorList>
            <person name="Jiao Y."/>
        </authorList>
    </citation>
    <scope>NUCLEOTIDE SEQUENCE [LARGE SCALE GENOMIC DNA]</scope>
    <source>
        <strain evidence="4">IBCAS-2021</strain>
        <tissue evidence="4">Leaf</tissue>
    </source>
</reference>
<comment type="caution">
    <text evidence="4">The sequence shown here is derived from an EMBL/GenBank/DDBJ whole genome shotgun (WGS) entry which is preliminary data.</text>
</comment>
<dbReference type="PANTHER" id="PTHR46368:SF5">
    <property type="entry name" value="NAD(P)-BINDING ROSSMANN-FOLD SUPERFAMILY PROTEIN"/>
    <property type="match status" value="1"/>
</dbReference>
<sequence length="361" mass="39756">MAENRPVRFGIIGCADIARKVSRAISLIPNATISAVGSRRLEKAVKFAVDNNIPTSAKLYGSYDDVLDDPDVDAVYVPLPTSLHLRWAVLAAEKKKHVLLEKPVALHVTELDRILEVCEANRVQFMDGTMWLHNPRTRIMADILSDAERLGEIQSIHSTSSFTPPPEFFEKNIRVKPDLDALGALGDAGWYCIGAILWAVSYGLPNAVTALPPVEFNEDGVIMTCGASLFWEDNKTATFYCSFLAHESMDIAVHGSRGAIHVTDFIIPFAEDAATFTFSGRGGFGGEDGMHLGWETTPEDVRVELRIPQEALMVQEFATLVKGVWGGAAPERKWAEVSRKTQLLLDAVDKSIKLGYRPVEM</sequence>
<dbReference type="GO" id="GO:0000166">
    <property type="term" value="F:nucleotide binding"/>
    <property type="evidence" value="ECO:0007669"/>
    <property type="project" value="InterPro"/>
</dbReference>
<proteinExistence type="inferred from homology"/>
<dbReference type="InterPro" id="IPR036291">
    <property type="entry name" value="NAD(P)-bd_dom_sf"/>
</dbReference>
<evidence type="ECO:0000256" key="1">
    <source>
        <dbReference type="ARBA" id="ARBA00010928"/>
    </source>
</evidence>
<dbReference type="Pfam" id="PF01408">
    <property type="entry name" value="GFO_IDH_MocA"/>
    <property type="match status" value="1"/>
</dbReference>
<protein>
    <recommendedName>
        <fullName evidence="6">Gfo/Idh/MocA-like oxidoreductase N-terminal domain-containing protein</fullName>
    </recommendedName>
</protein>
<gene>
    <name evidence="4" type="ORF">H6P81_011164</name>
</gene>
<dbReference type="SUPFAM" id="SSF51735">
    <property type="entry name" value="NAD(P)-binding Rossmann-fold domains"/>
    <property type="match status" value="1"/>
</dbReference>
<dbReference type="InterPro" id="IPR000683">
    <property type="entry name" value="Gfo/Idh/MocA-like_OxRdtase_N"/>
</dbReference>
<feature type="domain" description="Gfo/Idh/MocA-like oxidoreductase N-terminal" evidence="2">
    <location>
        <begin position="7"/>
        <end position="126"/>
    </location>
</feature>
<feature type="domain" description="GFO/IDH/MocA-like oxidoreductase" evidence="3">
    <location>
        <begin position="146"/>
        <end position="260"/>
    </location>
</feature>
<dbReference type="Gene3D" id="3.40.50.720">
    <property type="entry name" value="NAD(P)-binding Rossmann-like Domain"/>
    <property type="match status" value="1"/>
</dbReference>
<evidence type="ECO:0000259" key="3">
    <source>
        <dbReference type="Pfam" id="PF22725"/>
    </source>
</evidence>
<comment type="similarity">
    <text evidence="1">Belongs to the Gfo/Idh/MocA family.</text>
</comment>
<dbReference type="SUPFAM" id="SSF55347">
    <property type="entry name" value="Glyceraldehyde-3-phosphate dehydrogenase-like, C-terminal domain"/>
    <property type="match status" value="1"/>
</dbReference>
<name>A0AAV7ERG0_ARIFI</name>
<evidence type="ECO:0000313" key="4">
    <source>
        <dbReference type="EMBL" id="KAG9451199.1"/>
    </source>
</evidence>
<evidence type="ECO:0000259" key="2">
    <source>
        <dbReference type="Pfam" id="PF01408"/>
    </source>
</evidence>
<organism evidence="4 5">
    <name type="scientific">Aristolochia fimbriata</name>
    <name type="common">White veined hardy Dutchman's pipe vine</name>
    <dbReference type="NCBI Taxonomy" id="158543"/>
    <lineage>
        <taxon>Eukaryota</taxon>
        <taxon>Viridiplantae</taxon>
        <taxon>Streptophyta</taxon>
        <taxon>Embryophyta</taxon>
        <taxon>Tracheophyta</taxon>
        <taxon>Spermatophyta</taxon>
        <taxon>Magnoliopsida</taxon>
        <taxon>Magnoliidae</taxon>
        <taxon>Piperales</taxon>
        <taxon>Aristolochiaceae</taxon>
        <taxon>Aristolochia</taxon>
    </lineage>
</organism>
<evidence type="ECO:0008006" key="6">
    <source>
        <dbReference type="Google" id="ProtNLM"/>
    </source>
</evidence>
<dbReference type="AlphaFoldDB" id="A0AAV7ERG0"/>
<dbReference type="Pfam" id="PF22725">
    <property type="entry name" value="GFO_IDH_MocA_C3"/>
    <property type="match status" value="1"/>
</dbReference>
<evidence type="ECO:0000313" key="5">
    <source>
        <dbReference type="Proteomes" id="UP000825729"/>
    </source>
</evidence>
<dbReference type="EMBL" id="JAINDJ010000004">
    <property type="protein sequence ID" value="KAG9451199.1"/>
    <property type="molecule type" value="Genomic_DNA"/>
</dbReference>